<gene>
    <name evidence="2" type="ORF">GCM10025789_06620</name>
</gene>
<name>A0ABP9F271_9ACTN</name>
<feature type="transmembrane region" description="Helical" evidence="1">
    <location>
        <begin position="207"/>
        <end position="224"/>
    </location>
</feature>
<protein>
    <recommendedName>
        <fullName evidence="4">O-antigen polysaccharide polymerase Wzy</fullName>
    </recommendedName>
</protein>
<feature type="transmembrane region" description="Helical" evidence="1">
    <location>
        <begin position="158"/>
        <end position="176"/>
    </location>
</feature>
<keyword evidence="1" id="KW-0472">Membrane</keyword>
<organism evidence="2 3">
    <name type="scientific">Tessaracoccus lubricantis</name>
    <dbReference type="NCBI Taxonomy" id="545543"/>
    <lineage>
        <taxon>Bacteria</taxon>
        <taxon>Bacillati</taxon>
        <taxon>Actinomycetota</taxon>
        <taxon>Actinomycetes</taxon>
        <taxon>Propionibacteriales</taxon>
        <taxon>Propionibacteriaceae</taxon>
        <taxon>Tessaracoccus</taxon>
    </lineage>
</organism>
<comment type="caution">
    <text evidence="2">The sequence shown here is derived from an EMBL/GenBank/DDBJ whole genome shotgun (WGS) entry which is preliminary data.</text>
</comment>
<keyword evidence="3" id="KW-1185">Reference proteome</keyword>
<feature type="transmembrane region" description="Helical" evidence="1">
    <location>
        <begin position="80"/>
        <end position="101"/>
    </location>
</feature>
<feature type="transmembrane region" description="Helical" evidence="1">
    <location>
        <begin position="107"/>
        <end position="126"/>
    </location>
</feature>
<dbReference type="Proteomes" id="UP001501521">
    <property type="component" value="Unassembled WGS sequence"/>
</dbReference>
<evidence type="ECO:0000313" key="3">
    <source>
        <dbReference type="Proteomes" id="UP001501521"/>
    </source>
</evidence>
<evidence type="ECO:0000313" key="2">
    <source>
        <dbReference type="EMBL" id="GAA4892295.1"/>
    </source>
</evidence>
<feature type="transmembrane region" description="Helical" evidence="1">
    <location>
        <begin position="396"/>
        <end position="417"/>
    </location>
</feature>
<keyword evidence="1" id="KW-0812">Transmembrane</keyword>
<accession>A0ABP9F271</accession>
<feature type="transmembrane region" description="Helical" evidence="1">
    <location>
        <begin position="231"/>
        <end position="250"/>
    </location>
</feature>
<dbReference type="EMBL" id="BAABLV010000011">
    <property type="protein sequence ID" value="GAA4892295.1"/>
    <property type="molecule type" value="Genomic_DNA"/>
</dbReference>
<feature type="transmembrane region" description="Helical" evidence="1">
    <location>
        <begin position="373"/>
        <end position="390"/>
    </location>
</feature>
<feature type="transmembrane region" description="Helical" evidence="1">
    <location>
        <begin position="30"/>
        <end position="48"/>
    </location>
</feature>
<evidence type="ECO:0000256" key="1">
    <source>
        <dbReference type="SAM" id="Phobius"/>
    </source>
</evidence>
<proteinExistence type="predicted"/>
<evidence type="ECO:0008006" key="4">
    <source>
        <dbReference type="Google" id="ProtNLM"/>
    </source>
</evidence>
<reference evidence="3" key="1">
    <citation type="journal article" date="2019" name="Int. J. Syst. Evol. Microbiol.">
        <title>The Global Catalogue of Microorganisms (GCM) 10K type strain sequencing project: providing services to taxonomists for standard genome sequencing and annotation.</title>
        <authorList>
            <consortium name="The Broad Institute Genomics Platform"/>
            <consortium name="The Broad Institute Genome Sequencing Center for Infectious Disease"/>
            <person name="Wu L."/>
            <person name="Ma J."/>
        </authorList>
    </citation>
    <scope>NUCLEOTIDE SEQUENCE [LARGE SCALE GENOMIC DNA]</scope>
    <source>
        <strain evidence="3">JCM 19125</strain>
    </source>
</reference>
<feature type="transmembrane region" description="Helical" evidence="1">
    <location>
        <begin position="345"/>
        <end position="366"/>
    </location>
</feature>
<feature type="transmembrane region" description="Helical" evidence="1">
    <location>
        <begin position="133"/>
        <end position="152"/>
    </location>
</feature>
<sequence>MVGQRSDVGPATAGGGLVVSLAHGNPQRSLTVVDLVLFTVMGLFGILLSQLDSFGLDVGWSLLVFSHLVLSVSPRNPVHMMFLVGLSTFIYFPAIANSYVYDTGFELFYLSAFVGIFFLYWTRGLLHEQQVQPVQGAFVLFFWMSVGIMVASFVRPELVAGVFAIYSMLFAMSLGSRSWAGNVRALIIFASVFTTYALLGWGGFGRTVLVGWLLVVLLYYTYASGRLPSRLLFAFLPPLGVFFLASRDLFSVEYAGLDVVLNDSAFGPYRLASGFVAHSVENGVDFSGFWDQVVFVLFVYVPRDWWPSKPYGFGFEYTVENLGQGLVEAGHSVAATFIGEHLYYLGHWGILSGLAMALAVAVFMRFVHGLKGLHGNGLVVIAASVPVLVWGGMSSFAARIALPVILLFGVLAVARFLSTRTVGEVRQQL</sequence>
<keyword evidence="1" id="KW-1133">Transmembrane helix</keyword>